<feature type="domain" description="DUF7886" evidence="1">
    <location>
        <begin position="102"/>
        <end position="241"/>
    </location>
</feature>
<sequence>MATVHKGRESLTQSETARLSTFLSECLLVGTLKGFYYFEVYLRGREELLLHVYNDIKPPSNGSITQPNSMSLAKSRPTNILSTRTLRSLKLSTPRPTPPPLSPIDSELEKDESRATFLIAGYPRYKCPYVWLRSDHKRLLQTNSDQKVEANDPLKLTTISAWRTDDVRLWDIMAEIIELTVPLSPINPFRINIAYFDTLPLEECVVATGAMMEFLQRVYMKDTPYTDAVYADIKHLQKLHFALYDELHSFLTERQAAQAGAGGGFGNGQVAVEAAMN</sequence>
<evidence type="ECO:0000313" key="2">
    <source>
        <dbReference type="EMBL" id="ORZ27042.1"/>
    </source>
</evidence>
<dbReference type="AlphaFoldDB" id="A0A1Y2H1X5"/>
<dbReference type="Pfam" id="PF25377">
    <property type="entry name" value="DUF7886"/>
    <property type="match status" value="1"/>
</dbReference>
<dbReference type="STRING" id="64571.A0A1Y2H1X5"/>
<proteinExistence type="predicted"/>
<comment type="caution">
    <text evidence="2">The sequence shown here is derived from an EMBL/GenBank/DDBJ whole genome shotgun (WGS) entry which is preliminary data.</text>
</comment>
<name>A0A1Y2H1X5_9FUNG</name>
<dbReference type="GeneID" id="33564913"/>
<reference evidence="2 3" key="1">
    <citation type="submission" date="2016-07" db="EMBL/GenBank/DDBJ databases">
        <title>Pervasive Adenine N6-methylation of Active Genes in Fungi.</title>
        <authorList>
            <consortium name="DOE Joint Genome Institute"/>
            <person name="Mondo S.J."/>
            <person name="Dannebaum R.O."/>
            <person name="Kuo R.C."/>
            <person name="Labutti K."/>
            <person name="Haridas S."/>
            <person name="Kuo A."/>
            <person name="Salamov A."/>
            <person name="Ahrendt S.R."/>
            <person name="Lipzen A."/>
            <person name="Sullivan W."/>
            <person name="Andreopoulos W.B."/>
            <person name="Clum A."/>
            <person name="Lindquist E."/>
            <person name="Daum C."/>
            <person name="Ramamoorthy G.K."/>
            <person name="Gryganskyi A."/>
            <person name="Culley D."/>
            <person name="Magnuson J.K."/>
            <person name="James T.Y."/>
            <person name="O'Malley M.A."/>
            <person name="Stajich J.E."/>
            <person name="Spatafora J.W."/>
            <person name="Visel A."/>
            <person name="Grigoriev I.V."/>
        </authorList>
    </citation>
    <scope>NUCLEOTIDE SEQUENCE [LARGE SCALE GENOMIC DNA]</scope>
    <source>
        <strain evidence="2 3">NRRL 3116</strain>
    </source>
</reference>
<dbReference type="PANTHER" id="PTHR47915">
    <property type="entry name" value="SI:DKEY-19B23.7"/>
    <property type="match status" value="1"/>
</dbReference>
<organism evidence="2 3">
    <name type="scientific">Lobosporangium transversale</name>
    <dbReference type="NCBI Taxonomy" id="64571"/>
    <lineage>
        <taxon>Eukaryota</taxon>
        <taxon>Fungi</taxon>
        <taxon>Fungi incertae sedis</taxon>
        <taxon>Mucoromycota</taxon>
        <taxon>Mortierellomycotina</taxon>
        <taxon>Mortierellomycetes</taxon>
        <taxon>Mortierellales</taxon>
        <taxon>Mortierellaceae</taxon>
        <taxon>Lobosporangium</taxon>
    </lineage>
</organism>
<keyword evidence="3" id="KW-1185">Reference proteome</keyword>
<dbReference type="RefSeq" id="XP_021884789.1">
    <property type="nucleotide sequence ID" value="XM_022023069.1"/>
</dbReference>
<dbReference type="InParanoid" id="A0A1Y2H1X5"/>
<dbReference type="PANTHER" id="PTHR47915:SF1">
    <property type="entry name" value="SI:DKEY-19B23.7"/>
    <property type="match status" value="1"/>
</dbReference>
<dbReference type="Proteomes" id="UP000193648">
    <property type="component" value="Unassembled WGS sequence"/>
</dbReference>
<dbReference type="InterPro" id="IPR057208">
    <property type="entry name" value="DUF7886"/>
</dbReference>
<dbReference type="EMBL" id="MCFF01000005">
    <property type="protein sequence ID" value="ORZ27042.1"/>
    <property type="molecule type" value="Genomic_DNA"/>
</dbReference>
<dbReference type="OrthoDB" id="239865at2759"/>
<evidence type="ECO:0000313" key="3">
    <source>
        <dbReference type="Proteomes" id="UP000193648"/>
    </source>
</evidence>
<accession>A0A1Y2H1X5</accession>
<evidence type="ECO:0000259" key="1">
    <source>
        <dbReference type="Pfam" id="PF25377"/>
    </source>
</evidence>
<protein>
    <recommendedName>
        <fullName evidence="1">DUF7886 domain-containing protein</fullName>
    </recommendedName>
</protein>
<gene>
    <name evidence="2" type="ORF">BCR41DRAFT_347301</name>
</gene>